<dbReference type="EMBL" id="LJOW01000438">
    <property type="protein sequence ID" value="OBQ34729.1"/>
    <property type="molecule type" value="Genomic_DNA"/>
</dbReference>
<reference evidence="3 4" key="1">
    <citation type="submission" date="2015-09" db="EMBL/GenBank/DDBJ databases">
        <title>Aphanizomenon flos-aquae WA102.</title>
        <authorList>
            <person name="Driscoll C."/>
        </authorList>
    </citation>
    <scope>NUCLEOTIDE SEQUENCE [LARGE SCALE GENOMIC DNA]</scope>
    <source>
        <strain evidence="3">WA102</strain>
    </source>
</reference>
<keyword evidence="2" id="KW-0472">Membrane</keyword>
<accession>A0A1B7WC76</accession>
<proteinExistence type="predicted"/>
<protein>
    <submittedName>
        <fullName evidence="3">Uncharacterized protein</fullName>
    </submittedName>
</protein>
<gene>
    <name evidence="3" type="ORF">AN484_26550</name>
</gene>
<evidence type="ECO:0000313" key="4">
    <source>
        <dbReference type="Proteomes" id="UP000092093"/>
    </source>
</evidence>
<keyword evidence="2" id="KW-1133">Transmembrane helix</keyword>
<sequence length="100" mass="11319">MLVSKWDHGHHTLYQLPAVQLPFVSYLLLVGTMVAAAIPAAAAAAPQSGRHRRRRDEDEDSSRPLGHRRERRVRRRADAANGAKAPLRGLWDCRETIRME</sequence>
<evidence type="ECO:0000256" key="2">
    <source>
        <dbReference type="SAM" id="Phobius"/>
    </source>
</evidence>
<evidence type="ECO:0000313" key="3">
    <source>
        <dbReference type="EMBL" id="OBQ34729.1"/>
    </source>
</evidence>
<comment type="caution">
    <text evidence="3">The sequence shown here is derived from an EMBL/GenBank/DDBJ whole genome shotgun (WGS) entry which is preliminary data.</text>
</comment>
<name>A0A1B7WC76_APHFL</name>
<organism evidence="3 4">
    <name type="scientific">Aphanizomenon flos-aquae WA102</name>
    <dbReference type="NCBI Taxonomy" id="1710896"/>
    <lineage>
        <taxon>Bacteria</taxon>
        <taxon>Bacillati</taxon>
        <taxon>Cyanobacteriota</taxon>
        <taxon>Cyanophyceae</taxon>
        <taxon>Nostocales</taxon>
        <taxon>Aphanizomenonaceae</taxon>
        <taxon>Aphanizomenon</taxon>
    </lineage>
</organism>
<feature type="transmembrane region" description="Helical" evidence="2">
    <location>
        <begin position="23"/>
        <end position="45"/>
    </location>
</feature>
<dbReference type="Proteomes" id="UP000092093">
    <property type="component" value="Unassembled WGS sequence"/>
</dbReference>
<keyword evidence="2" id="KW-0812">Transmembrane</keyword>
<dbReference type="AlphaFoldDB" id="A0A1B7WC76"/>
<feature type="region of interest" description="Disordered" evidence="1">
    <location>
        <begin position="41"/>
        <end position="83"/>
    </location>
</feature>
<feature type="compositionally biased region" description="Basic residues" evidence="1">
    <location>
        <begin position="65"/>
        <end position="75"/>
    </location>
</feature>
<evidence type="ECO:0000256" key="1">
    <source>
        <dbReference type="SAM" id="MobiDB-lite"/>
    </source>
</evidence>